<dbReference type="NCBIfam" id="TIGR01445">
    <property type="entry name" value="intein_Nterm"/>
    <property type="match status" value="1"/>
</dbReference>
<dbReference type="InterPro" id="IPR003586">
    <property type="entry name" value="Hint_dom_C"/>
</dbReference>
<dbReference type="SMART" id="SM00306">
    <property type="entry name" value="HintN"/>
    <property type="match status" value="1"/>
</dbReference>
<dbReference type="InterPro" id="IPR036844">
    <property type="entry name" value="Hint_dom_sf"/>
</dbReference>
<dbReference type="InterPro" id="IPR056174">
    <property type="entry name" value="SpoVR_N"/>
</dbReference>
<sequence>MAIATTSRHFPTHLKLLKYEIEEHARYYGLDFFDVIFEVMDYDEMNEIAAYGGFPSRYPHWRFGMEYEELSKGYSYGLQKIYEMVINNDPCYAYLLRSNNIVDQKIVMAHVYAHCDFFKNNIWFSKTNRKMVDELANHGTRVQNYIERYGEDVVEGFLDTCLSIEDLIDPHSAFIQRRRPVEQSALKGEEEAQTVQKMRSKEYMDGYINPREFIEAERKKIEEEKAKAKQFPEEPERDVMLFLIENTPLENWQRDMLSMVREEAYYFAPQGQTKVLNEGWACVTGDTLVSTDCGSVRMKHIVENQIPAMVSDGKNFRPVYDWAKFEGRETVKIRTQRDYEIEGSVTHQLMLPGGIWKRMDDLAVGDCVVTGDGAKDWSKDEVVFIERGRADVYDVSVEGTHRYAAHGFINHNSYWHSKIMTTKMLDPSEVIDYADHHSGTLGVRPGRINPYKLGIELFRDIEERWDKGKFGPEYDACDDLDEKRRWDRQLGLGRQKIFEVRSIYNDVGFIDTFLTEEFCRDHHMFTYRYNEQNNRYEIEGREFEKIKQKLLFSLTNHGRPFIYVVEGNHRNRGELYLRHKHEGVDLRMDYAKDTLANLYRLWGRPVHLETISNDRGVVLSFDGTEHTAKARGGA</sequence>
<reference evidence="3 4" key="1">
    <citation type="journal article" date="2016" name="Nat. Commun.">
        <title>Thousands of microbial genomes shed light on interconnected biogeochemical processes in an aquifer system.</title>
        <authorList>
            <person name="Anantharaman K."/>
            <person name="Brown C.T."/>
            <person name="Hug L.A."/>
            <person name="Sharon I."/>
            <person name="Castelle C.J."/>
            <person name="Probst A.J."/>
            <person name="Thomas B.C."/>
            <person name="Singh A."/>
            <person name="Wilkins M.J."/>
            <person name="Karaoz U."/>
            <person name="Brodie E.L."/>
            <person name="Williams K.H."/>
            <person name="Hubbard S.S."/>
            <person name="Banfield J.F."/>
        </authorList>
    </citation>
    <scope>NUCLEOTIDE SEQUENCE [LARGE SCALE GENOMIC DNA]</scope>
    <source>
        <strain evidence="4">RIFCSPLOWO2_12_FULL_64_10</strain>
    </source>
</reference>
<dbReference type="PROSITE" id="PS50818">
    <property type="entry name" value="INTEIN_C_TER"/>
    <property type="match status" value="1"/>
</dbReference>
<organism evidence="3 4">
    <name type="scientific">Handelsmanbacteria sp. (strain RIFCSPLOWO2_12_FULL_64_10)</name>
    <dbReference type="NCBI Taxonomy" id="1817868"/>
    <lineage>
        <taxon>Bacteria</taxon>
        <taxon>Candidatus Handelsmaniibacteriota</taxon>
    </lineage>
</organism>
<feature type="domain" description="Hint" evidence="1">
    <location>
        <begin position="374"/>
        <end position="418"/>
    </location>
</feature>
<dbReference type="CDD" id="cd00081">
    <property type="entry name" value="Hint"/>
    <property type="match status" value="1"/>
</dbReference>
<evidence type="ECO:0000259" key="1">
    <source>
        <dbReference type="SMART" id="SM00305"/>
    </source>
</evidence>
<dbReference type="InterPro" id="IPR030934">
    <property type="entry name" value="Intein_C"/>
</dbReference>
<protein>
    <submittedName>
        <fullName evidence="3">Uncharacterized protein</fullName>
    </submittedName>
</protein>
<dbReference type="Gene3D" id="2.170.16.10">
    <property type="entry name" value="Hedgehog/Intein (Hint) domain"/>
    <property type="match status" value="1"/>
</dbReference>
<dbReference type="GO" id="GO:0016539">
    <property type="term" value="P:intein-mediated protein splicing"/>
    <property type="evidence" value="ECO:0007669"/>
    <property type="project" value="InterPro"/>
</dbReference>
<name>A0A1F6CJ97_HANXR</name>
<dbReference type="SUPFAM" id="SSF51294">
    <property type="entry name" value="Hedgehog/intein (Hint) domain"/>
    <property type="match status" value="1"/>
</dbReference>
<dbReference type="PROSITE" id="PS50817">
    <property type="entry name" value="INTEIN_N_TER"/>
    <property type="match status" value="1"/>
</dbReference>
<comment type="caution">
    <text evidence="3">The sequence shown here is derived from an EMBL/GenBank/DDBJ whole genome shotgun (WGS) entry which is preliminary data.</text>
</comment>
<dbReference type="Proteomes" id="UP000178606">
    <property type="component" value="Unassembled WGS sequence"/>
</dbReference>
<dbReference type="Pfam" id="PF04293">
    <property type="entry name" value="SpoVR"/>
    <property type="match status" value="2"/>
</dbReference>
<evidence type="ECO:0000313" key="3">
    <source>
        <dbReference type="EMBL" id="OGG49299.1"/>
    </source>
</evidence>
<dbReference type="AlphaFoldDB" id="A0A1F6CJ97"/>
<dbReference type="Pfam" id="PF24755">
    <property type="entry name" value="SpoVR_C"/>
    <property type="match status" value="1"/>
</dbReference>
<dbReference type="InterPro" id="IPR007390">
    <property type="entry name" value="Spore_V_R"/>
</dbReference>
<evidence type="ECO:0000259" key="2">
    <source>
        <dbReference type="SMART" id="SM00306"/>
    </source>
</evidence>
<dbReference type="InterPro" id="IPR006141">
    <property type="entry name" value="Intein_N"/>
</dbReference>
<accession>A0A1F6CJ97</accession>
<dbReference type="EMBL" id="MFKF01000234">
    <property type="protein sequence ID" value="OGG49299.1"/>
    <property type="molecule type" value="Genomic_DNA"/>
</dbReference>
<dbReference type="PANTHER" id="PTHR30029">
    <property type="entry name" value="STAGE V SPORULATION PROTEIN R"/>
    <property type="match status" value="1"/>
</dbReference>
<evidence type="ECO:0000313" key="4">
    <source>
        <dbReference type="Proteomes" id="UP000178606"/>
    </source>
</evidence>
<dbReference type="PANTHER" id="PTHR30029:SF2">
    <property type="entry name" value="STAGE V SPORULATION PROTEIN R"/>
    <property type="match status" value="1"/>
</dbReference>
<dbReference type="InterPro" id="IPR003587">
    <property type="entry name" value="Hint_dom_N"/>
</dbReference>
<proteinExistence type="predicted"/>
<gene>
    <name evidence="3" type="ORF">A3F84_18535</name>
</gene>
<dbReference type="InterPro" id="IPR057008">
    <property type="entry name" value="SpoVR-like_C"/>
</dbReference>
<feature type="domain" description="Hint" evidence="2">
    <location>
        <begin position="280"/>
        <end position="372"/>
    </location>
</feature>
<dbReference type="SMART" id="SM00305">
    <property type="entry name" value="HintC"/>
    <property type="match status" value="1"/>
</dbReference>
<dbReference type="NCBIfam" id="TIGR01443">
    <property type="entry name" value="intein_Cterm"/>
    <property type="match status" value="1"/>
</dbReference>